<dbReference type="InterPro" id="IPR019405">
    <property type="entry name" value="Lactonase_7-beta_prop"/>
</dbReference>
<proteinExistence type="predicted"/>
<dbReference type="PANTHER" id="PTHR30344">
    <property type="entry name" value="6-PHOSPHOGLUCONOLACTONASE-RELATED"/>
    <property type="match status" value="1"/>
</dbReference>
<dbReference type="EC" id="3.1.1.31" evidence="1"/>
<dbReference type="InterPro" id="IPR050282">
    <property type="entry name" value="Cycloisomerase_2"/>
</dbReference>
<sequence length="356" mass="38424">MPQHQSGEYQVYIGSYAPETAAGIYQFALRRESGELQRKRELTGVENPSFLEVNPEETRLYAVSETGQGKVVGIAIEPSDGLRILDGQPTLGGAPCHLRLCGDDRLLVVANYNGGNIVLYPIEADGGIGPLACEIKHTGSSVNPERQERPHPHSVFPDPSGHFVLVPDLGTDQIMVYRLDRAARKLSLHREVAARSGSGPRHLAFHPAGDALYVIHELDSTVTSYTYDAASGELKEQDTCSTLPADYNGWNGCAEIKVSPCGRYLYASNRGHDSIAVFAIAEDRVLLTATQHVSSGGKTPRNFALTPDGAYLIAANQDSDTIVTFAVDPDTGKLTETARETGVPKPVCIRVAAQEK</sequence>
<evidence type="ECO:0000313" key="1">
    <source>
        <dbReference type="EMBL" id="CAG7642552.1"/>
    </source>
</evidence>
<comment type="caution">
    <text evidence="1">The sequence shown here is derived from an EMBL/GenBank/DDBJ whole genome shotgun (WGS) entry which is preliminary data.</text>
</comment>
<dbReference type="AlphaFoldDB" id="A0A916K772"/>
<dbReference type="GO" id="GO:0017057">
    <property type="term" value="F:6-phosphogluconolactonase activity"/>
    <property type="evidence" value="ECO:0007669"/>
    <property type="project" value="UniProtKB-EC"/>
</dbReference>
<dbReference type="PANTHER" id="PTHR30344:SF1">
    <property type="entry name" value="6-PHOSPHOGLUCONOLACTONASE"/>
    <property type="match status" value="1"/>
</dbReference>
<accession>A0A916K772</accession>
<keyword evidence="2" id="KW-1185">Reference proteome</keyword>
<dbReference type="RefSeq" id="WP_218094074.1">
    <property type="nucleotide sequence ID" value="NZ_CAJVAS010000023.1"/>
</dbReference>
<dbReference type="EMBL" id="CAJVAS010000023">
    <property type="protein sequence ID" value="CAG7642552.1"/>
    <property type="molecule type" value="Genomic_DNA"/>
</dbReference>
<reference evidence="1" key="1">
    <citation type="submission" date="2021-06" db="EMBL/GenBank/DDBJ databases">
        <authorList>
            <person name="Criscuolo A."/>
        </authorList>
    </citation>
    <scope>NUCLEOTIDE SEQUENCE</scope>
    <source>
        <strain evidence="1">CIP111600</strain>
    </source>
</reference>
<organism evidence="1 2">
    <name type="scientific">Paenibacillus solanacearum</name>
    <dbReference type="NCBI Taxonomy" id="2048548"/>
    <lineage>
        <taxon>Bacteria</taxon>
        <taxon>Bacillati</taxon>
        <taxon>Bacillota</taxon>
        <taxon>Bacilli</taxon>
        <taxon>Bacillales</taxon>
        <taxon>Paenibacillaceae</taxon>
        <taxon>Paenibacillus</taxon>
    </lineage>
</organism>
<dbReference type="Proteomes" id="UP000693672">
    <property type="component" value="Unassembled WGS sequence"/>
</dbReference>
<gene>
    <name evidence="1" type="primary">pgl_1</name>
    <name evidence="1" type="ORF">PAESOLCIP111_04354</name>
</gene>
<dbReference type="Pfam" id="PF10282">
    <property type="entry name" value="Lactonase"/>
    <property type="match status" value="1"/>
</dbReference>
<keyword evidence="1" id="KW-0378">Hydrolase</keyword>
<protein>
    <submittedName>
        <fullName evidence="1">6-phosphogluconolactonase</fullName>
        <ecNumber evidence="1">3.1.1.31</ecNumber>
    </submittedName>
</protein>
<name>A0A916K772_9BACL</name>
<dbReference type="GO" id="GO:0005829">
    <property type="term" value="C:cytosol"/>
    <property type="evidence" value="ECO:0007669"/>
    <property type="project" value="TreeGrafter"/>
</dbReference>
<evidence type="ECO:0000313" key="2">
    <source>
        <dbReference type="Proteomes" id="UP000693672"/>
    </source>
</evidence>